<reference evidence="1 2" key="1">
    <citation type="journal article" date="2014" name="Genome Biol. Evol.">
        <title>The genome of the myxosporean Thelohanellus kitauei shows adaptations to nutrient acquisition within its fish host.</title>
        <authorList>
            <person name="Yang Y."/>
            <person name="Xiong J."/>
            <person name="Zhou Z."/>
            <person name="Huo F."/>
            <person name="Miao W."/>
            <person name="Ran C."/>
            <person name="Liu Y."/>
            <person name="Zhang J."/>
            <person name="Feng J."/>
            <person name="Wang M."/>
            <person name="Wang M."/>
            <person name="Wang L."/>
            <person name="Yao B."/>
        </authorList>
    </citation>
    <scope>NUCLEOTIDE SEQUENCE [LARGE SCALE GENOMIC DNA]</scope>
    <source>
        <strain evidence="1">Wuqing</strain>
    </source>
</reference>
<sequence length="123" mass="14382">MKERGVEYPQLRESWWPSDLGCLYDIFEHMEELNSIIQGNGKKYKNMISALDIEFTRRFGDFYELSGEFDILQSIFTSDFEQAPAALQFELIDLQCDITLKEKFESESIEKFYAFSTSQSLSS</sequence>
<gene>
    <name evidence="1" type="ORF">RF11_07559</name>
</gene>
<comment type="caution">
    <text evidence="1">The sequence shown here is derived from an EMBL/GenBank/DDBJ whole genome shotgun (WGS) entry which is preliminary data.</text>
</comment>
<protein>
    <submittedName>
        <fullName evidence="1">Uncharacterized protein</fullName>
    </submittedName>
</protein>
<keyword evidence="2" id="KW-1185">Reference proteome</keyword>
<name>A0A0C2MRY0_THEKT</name>
<proteinExistence type="predicted"/>
<evidence type="ECO:0000313" key="2">
    <source>
        <dbReference type="Proteomes" id="UP000031668"/>
    </source>
</evidence>
<dbReference type="OrthoDB" id="10061052at2759"/>
<organism evidence="1 2">
    <name type="scientific">Thelohanellus kitauei</name>
    <name type="common">Myxosporean</name>
    <dbReference type="NCBI Taxonomy" id="669202"/>
    <lineage>
        <taxon>Eukaryota</taxon>
        <taxon>Metazoa</taxon>
        <taxon>Cnidaria</taxon>
        <taxon>Myxozoa</taxon>
        <taxon>Myxosporea</taxon>
        <taxon>Bivalvulida</taxon>
        <taxon>Platysporina</taxon>
        <taxon>Myxobolidae</taxon>
        <taxon>Thelohanellus</taxon>
    </lineage>
</organism>
<dbReference type="EMBL" id="JWZT01003344">
    <property type="protein sequence ID" value="KII67020.1"/>
    <property type="molecule type" value="Genomic_DNA"/>
</dbReference>
<accession>A0A0C2MRY0</accession>
<dbReference type="AlphaFoldDB" id="A0A0C2MRY0"/>
<dbReference type="PANTHER" id="PTHR45913">
    <property type="entry name" value="EPM2A-INTERACTING PROTEIN 1"/>
    <property type="match status" value="1"/>
</dbReference>
<evidence type="ECO:0000313" key="1">
    <source>
        <dbReference type="EMBL" id="KII67020.1"/>
    </source>
</evidence>
<dbReference type="Proteomes" id="UP000031668">
    <property type="component" value="Unassembled WGS sequence"/>
</dbReference>
<dbReference type="PANTHER" id="PTHR45913:SF5">
    <property type="entry name" value="GENERAL TRANSCRIPTION FACTOR II-I REPEAT DOMAIN-CONTAINING PROTEIN 2A-LIKE PROTEIN"/>
    <property type="match status" value="1"/>
</dbReference>